<evidence type="ECO:0000313" key="2">
    <source>
        <dbReference type="Proteomes" id="UP001064048"/>
    </source>
</evidence>
<gene>
    <name evidence="1" type="ORF">MSG28_002351</name>
</gene>
<sequence>MKAEINSDINSLDDSHTSQSEADNSSNESDLSTEHESTYSESEEETDNLTTEDKDYTSSEDEDPKHADESTTRLGRTSSEENEQFEEAMDHLEEQTEAIQQTNFEMLDSIARSLQEEHTISLELEPQQLKKPKVNVPKRQDANNNFATVNTFEEIYEELNLDKSSFTENLTQKSIGTHLPKLGAAPLVKQNIDLLVFKPESATVVIVNETLPTTYNAVLETPLGSEKLPLTTNEPLVTQEDSLYTVNIVKLNIKESSDEENDNMDKVGPVLNNSENHAAATIAKDDINTLRPKDVPNGAVESDGDNIFPSTEIVQENYDISEIISRDENVTHDSENENTNINKEDIRTEPKTRTSTSPEKTSSSPPRDSNTEKNTVTTKSNIPKLVKVLPSIKQKVDKIAPKVLSSKVPVRRGSLKQNPAPEPPKSHFGNIRSGHVKQLQTRLFNPKTAKAPAPPTTVEVKASTSSTLNKKKPAPPPPKDQTKEPSETPAPKQKNEQFFRETCRTEDEWTESDSEDSQVQIVIKPEAEPERTPPSPPPPPTLRRVSGVMIDLARIRLPEGSPERQARMVLAEGAAESWEQAQLAVELVARGADAPAALLAALECADLPAALAYLHQDCELCASRLPEHQVTRPDRMRTEMVSMLRCTHRCCRECARLYFTVQVTERSVVDCVCPYCKEPELEALGEDAWLDYFAHLDILLKMLLDNDVHELFQRKLRDRTLARDPNFRWCVECSSGFFVHPKQKKVRCPECRSISCATCRKPWSASHEGLSCEQYAAWLEDNDPERSVAAVHQHLRDNGLECPRCHFKYSLSRGGCMHFTCTQCKYEFCYGCGKPFMMGARCGLSDYCARLGLHAHHPRNCLFYLRDKEPHDLQTLLQMNDVPYEIEAAAGSGAGGRCPVQLQRETPTGLVDGPCNADAPPKHAGLCKYDNSIFPFDIVRNHYLEYLSRLVRRHGVDPLPLLGVDDLETLVKRAALRPPPRPYGSLEGLYRRALTEVCPFPQDALRRVPGSAGARARPHPDHGRGRAGGGAAAARAAAARARPLGHGPHLRRHVRRGTPPAAPATATHSRHADP</sequence>
<dbReference type="Proteomes" id="UP001064048">
    <property type="component" value="Chromosome 3"/>
</dbReference>
<accession>A0ACC0JVR1</accession>
<reference evidence="1 2" key="1">
    <citation type="journal article" date="2022" name="Genome Biol. Evol.">
        <title>The Spruce Budworm Genome: Reconstructing the Evolutionary History of Antifreeze Proteins.</title>
        <authorList>
            <person name="Beliveau C."/>
            <person name="Gagne P."/>
            <person name="Picq S."/>
            <person name="Vernygora O."/>
            <person name="Keeling C.I."/>
            <person name="Pinkney K."/>
            <person name="Doucet D."/>
            <person name="Wen F."/>
            <person name="Johnston J.S."/>
            <person name="Maaroufi H."/>
            <person name="Boyle B."/>
            <person name="Laroche J."/>
            <person name="Dewar K."/>
            <person name="Juretic N."/>
            <person name="Blackburn G."/>
            <person name="Nisole A."/>
            <person name="Brunet B."/>
            <person name="Brandao M."/>
            <person name="Lumley L."/>
            <person name="Duan J."/>
            <person name="Quan G."/>
            <person name="Lucarotti C.J."/>
            <person name="Roe A.D."/>
            <person name="Sperling F.A.H."/>
            <person name="Levesque R.C."/>
            <person name="Cusson M."/>
        </authorList>
    </citation>
    <scope>NUCLEOTIDE SEQUENCE [LARGE SCALE GENOMIC DNA]</scope>
    <source>
        <strain evidence="1">Glfc:IPQL:Cfum</strain>
    </source>
</reference>
<keyword evidence="2" id="KW-1185">Reference proteome</keyword>
<protein>
    <submittedName>
        <fullName evidence="1">Uncharacterized protein</fullName>
    </submittedName>
</protein>
<organism evidence="1 2">
    <name type="scientific">Choristoneura fumiferana</name>
    <name type="common">Spruce budworm moth</name>
    <name type="synonym">Archips fumiferana</name>
    <dbReference type="NCBI Taxonomy" id="7141"/>
    <lineage>
        <taxon>Eukaryota</taxon>
        <taxon>Metazoa</taxon>
        <taxon>Ecdysozoa</taxon>
        <taxon>Arthropoda</taxon>
        <taxon>Hexapoda</taxon>
        <taxon>Insecta</taxon>
        <taxon>Pterygota</taxon>
        <taxon>Neoptera</taxon>
        <taxon>Endopterygota</taxon>
        <taxon>Lepidoptera</taxon>
        <taxon>Glossata</taxon>
        <taxon>Ditrysia</taxon>
        <taxon>Tortricoidea</taxon>
        <taxon>Tortricidae</taxon>
        <taxon>Tortricinae</taxon>
        <taxon>Choristoneura</taxon>
    </lineage>
</organism>
<name>A0ACC0JVR1_CHOFU</name>
<dbReference type="EMBL" id="CM046103">
    <property type="protein sequence ID" value="KAI8428065.1"/>
    <property type="molecule type" value="Genomic_DNA"/>
</dbReference>
<proteinExistence type="predicted"/>
<evidence type="ECO:0000313" key="1">
    <source>
        <dbReference type="EMBL" id="KAI8428065.1"/>
    </source>
</evidence>
<comment type="caution">
    <text evidence="1">The sequence shown here is derived from an EMBL/GenBank/DDBJ whole genome shotgun (WGS) entry which is preliminary data.</text>
</comment>